<dbReference type="EMBL" id="JACCHP010000006">
    <property type="protein sequence ID" value="MBH5398273.1"/>
    <property type="molecule type" value="Genomic_DNA"/>
</dbReference>
<dbReference type="PANTHER" id="PTHR43179:SF7">
    <property type="entry name" value="RHAMNOSYLTRANSFERASE WBBL"/>
    <property type="match status" value="1"/>
</dbReference>
<accession>A0ABS0PM77</accession>
<dbReference type="Gene3D" id="3.90.550.10">
    <property type="entry name" value="Spore Coat Polysaccharide Biosynthesis Protein SpsA, Chain A"/>
    <property type="match status" value="1"/>
</dbReference>
<protein>
    <submittedName>
        <fullName evidence="1">Glycosyltransferase family 2 protein</fullName>
    </submittedName>
</protein>
<proteinExistence type="predicted"/>
<dbReference type="PANTHER" id="PTHR43179">
    <property type="entry name" value="RHAMNOSYLTRANSFERASE WBBL"/>
    <property type="match status" value="1"/>
</dbReference>
<dbReference type="Pfam" id="PF13641">
    <property type="entry name" value="Glyco_tranf_2_3"/>
    <property type="match status" value="1"/>
</dbReference>
<comment type="caution">
    <text evidence="1">The sequence shown here is derived from an EMBL/GenBank/DDBJ whole genome shotgun (WGS) entry which is preliminary data.</text>
</comment>
<dbReference type="Proteomes" id="UP000807370">
    <property type="component" value="Unassembled WGS sequence"/>
</dbReference>
<evidence type="ECO:0000313" key="1">
    <source>
        <dbReference type="EMBL" id="MBH5398273.1"/>
    </source>
</evidence>
<dbReference type="InterPro" id="IPR029044">
    <property type="entry name" value="Nucleotide-diphossugar_trans"/>
</dbReference>
<reference evidence="1 2" key="1">
    <citation type="submission" date="2020-07" db="EMBL/GenBank/DDBJ databases">
        <title>Bradyrhizobium diversity isolated from nodules of indigenous legumes of Western Australia.</title>
        <authorList>
            <person name="Klepa M.S."/>
        </authorList>
    </citation>
    <scope>NUCLEOTIDE SEQUENCE [LARGE SCALE GENOMIC DNA]</scope>
    <source>
        <strain evidence="1 2">CNPSo 4010</strain>
    </source>
</reference>
<dbReference type="CDD" id="cd04186">
    <property type="entry name" value="GT_2_like_c"/>
    <property type="match status" value="1"/>
</dbReference>
<dbReference type="RefSeq" id="WP_197959591.1">
    <property type="nucleotide sequence ID" value="NZ_JACCHP010000006.1"/>
</dbReference>
<keyword evidence="2" id="KW-1185">Reference proteome</keyword>
<dbReference type="SUPFAM" id="SSF53448">
    <property type="entry name" value="Nucleotide-diphospho-sugar transferases"/>
    <property type="match status" value="1"/>
</dbReference>
<sequence>MQVYSVELQDHRCSAPLLAYRDNAKSQLTAVPVSKLDVSVVIVSWNTRDILRDCLRSVFEQTRAASFEIFVVDNNSQDGSADMVRAEFPEVKLIVNAENRGFAAACNQGIRAGAARFTLLLNPDTLILDDAISQCVQYADLHSDIGVVGCQVLEDQHHITPTGFSFPSPLNVFLALSGLSRIFPRSRLFGRPEMSWWDRTTEQDVDVVTGMFMLVRREAIAQVGLMDESYFVYSEEADWCYRFSQAGWRRVFTPLGRIVHLDGGAKSTSQVSIKMFVQLQKSSMIYHRKNLGLGAWLLVKSIYIVSNLVRMIAWFILSVIKHDPKTRRKSTAAKAALLYHFFGLEPR</sequence>
<gene>
    <name evidence="1" type="ORF">HZZ13_10780</name>
</gene>
<evidence type="ECO:0000313" key="2">
    <source>
        <dbReference type="Proteomes" id="UP000807370"/>
    </source>
</evidence>
<organism evidence="1 2">
    <name type="scientific">Bradyrhizobium agreste</name>
    <dbReference type="NCBI Taxonomy" id="2751811"/>
    <lineage>
        <taxon>Bacteria</taxon>
        <taxon>Pseudomonadati</taxon>
        <taxon>Pseudomonadota</taxon>
        <taxon>Alphaproteobacteria</taxon>
        <taxon>Hyphomicrobiales</taxon>
        <taxon>Nitrobacteraceae</taxon>
        <taxon>Bradyrhizobium</taxon>
    </lineage>
</organism>
<name>A0ABS0PM77_9BRAD</name>